<evidence type="ECO:0000313" key="4">
    <source>
        <dbReference type="Proteomes" id="UP000694403"/>
    </source>
</evidence>
<evidence type="ECO:0000256" key="1">
    <source>
        <dbReference type="ARBA" id="ARBA00022734"/>
    </source>
</evidence>
<proteinExistence type="predicted"/>
<dbReference type="InterPro" id="IPR001304">
    <property type="entry name" value="C-type_lectin-like"/>
</dbReference>
<feature type="domain" description="C-type lectin" evidence="2">
    <location>
        <begin position="23"/>
        <end position="139"/>
    </location>
</feature>
<dbReference type="SUPFAM" id="SSF56436">
    <property type="entry name" value="C-type lectin-like"/>
    <property type="match status" value="1"/>
</dbReference>
<dbReference type="InterPro" id="IPR050111">
    <property type="entry name" value="C-type_lectin/snaclec_domain"/>
</dbReference>
<dbReference type="PROSITE" id="PS50041">
    <property type="entry name" value="C_TYPE_LECTIN_2"/>
    <property type="match status" value="1"/>
</dbReference>
<dbReference type="AlphaFoldDB" id="A0A8C3RUF6"/>
<evidence type="ECO:0000259" key="2">
    <source>
        <dbReference type="PROSITE" id="PS50041"/>
    </source>
</evidence>
<dbReference type="InterPro" id="IPR016186">
    <property type="entry name" value="C-type_lectin-like/link_sf"/>
</dbReference>
<dbReference type="Gene3D" id="3.10.100.10">
    <property type="entry name" value="Mannose-Binding Protein A, subunit A"/>
    <property type="match status" value="1"/>
</dbReference>
<dbReference type="SMART" id="SM00034">
    <property type="entry name" value="CLECT"/>
    <property type="match status" value="1"/>
</dbReference>
<dbReference type="Ensembl" id="ENSCSRT00000004239.1">
    <property type="protein sequence ID" value="ENSCSRP00000004103.1"/>
    <property type="gene ID" value="ENSCSRG00000003127.1"/>
</dbReference>
<reference evidence="3" key="1">
    <citation type="submission" date="2025-08" db="UniProtKB">
        <authorList>
            <consortium name="Ensembl"/>
        </authorList>
    </citation>
    <scope>IDENTIFICATION</scope>
</reference>
<keyword evidence="4" id="KW-1185">Reference proteome</keyword>
<dbReference type="PANTHER" id="PTHR22803">
    <property type="entry name" value="MANNOSE, PHOSPHOLIPASE, LECTIN RECEPTOR RELATED"/>
    <property type="match status" value="1"/>
</dbReference>
<keyword evidence="1" id="KW-0430">Lectin</keyword>
<accession>A0A8C3RUF6</accession>
<dbReference type="GO" id="GO:0030246">
    <property type="term" value="F:carbohydrate binding"/>
    <property type="evidence" value="ECO:0007669"/>
    <property type="project" value="UniProtKB-KW"/>
</dbReference>
<protein>
    <recommendedName>
        <fullName evidence="2">C-type lectin domain-containing protein</fullName>
    </recommendedName>
</protein>
<dbReference type="InterPro" id="IPR016187">
    <property type="entry name" value="CTDL_fold"/>
</dbReference>
<name>A0A8C3RUF6_CHESE</name>
<organism evidence="3 4">
    <name type="scientific">Chelydra serpentina</name>
    <name type="common">Snapping turtle</name>
    <name type="synonym">Testudo serpentina</name>
    <dbReference type="NCBI Taxonomy" id="8475"/>
    <lineage>
        <taxon>Eukaryota</taxon>
        <taxon>Metazoa</taxon>
        <taxon>Chordata</taxon>
        <taxon>Craniata</taxon>
        <taxon>Vertebrata</taxon>
        <taxon>Euteleostomi</taxon>
        <taxon>Archelosauria</taxon>
        <taxon>Testudinata</taxon>
        <taxon>Testudines</taxon>
        <taxon>Cryptodira</taxon>
        <taxon>Durocryptodira</taxon>
        <taxon>Americhelydia</taxon>
        <taxon>Chelydroidea</taxon>
        <taxon>Chelydridae</taxon>
        <taxon>Chelydra</taxon>
    </lineage>
</organism>
<dbReference type="Pfam" id="PF00059">
    <property type="entry name" value="Lectin_C"/>
    <property type="match status" value="1"/>
</dbReference>
<sequence length="145" mass="16827">GRESFPHHEGQVWTCCLRGWEPFQASCYYFSNDTMTWDDSKRNCTGMGSHLVVINRGAEQVTCQKNYCIGLTNQEKKGQWHWVDETPYNDTALLWRPGEPNNALSENCAVMHVEGKQNTHGNRNWNDIMCFKLYNRICETATLIF</sequence>
<dbReference type="Proteomes" id="UP000694403">
    <property type="component" value="Unplaced"/>
</dbReference>
<reference evidence="3" key="2">
    <citation type="submission" date="2025-09" db="UniProtKB">
        <authorList>
            <consortium name="Ensembl"/>
        </authorList>
    </citation>
    <scope>IDENTIFICATION</scope>
</reference>
<dbReference type="InterPro" id="IPR033989">
    <property type="entry name" value="CD209-like_CTLD"/>
</dbReference>
<evidence type="ECO:0000313" key="3">
    <source>
        <dbReference type="Ensembl" id="ENSCSRP00000004103.1"/>
    </source>
</evidence>
<dbReference type="CDD" id="cd03590">
    <property type="entry name" value="CLECT_DC-SIGN_like"/>
    <property type="match status" value="1"/>
</dbReference>